<keyword evidence="2 6" id="KW-0547">Nucleotide-binding</keyword>
<gene>
    <name evidence="7" type="ORF">AXFE_34760</name>
</gene>
<evidence type="ECO:0000256" key="4">
    <source>
        <dbReference type="ARBA" id="ARBA00023004"/>
    </source>
</evidence>
<dbReference type="GO" id="GO:0046872">
    <property type="term" value="F:metal ion binding"/>
    <property type="evidence" value="ECO:0007669"/>
    <property type="project" value="UniProtKB-KW"/>
</dbReference>
<dbReference type="PATRIC" id="fig|1280514.3.peg.4669"/>
<dbReference type="CDD" id="cd02037">
    <property type="entry name" value="Mrp_NBP35"/>
    <property type="match status" value="1"/>
</dbReference>
<dbReference type="GO" id="GO:0005524">
    <property type="term" value="F:ATP binding"/>
    <property type="evidence" value="ECO:0007669"/>
    <property type="project" value="UniProtKB-UniRule"/>
</dbReference>
<evidence type="ECO:0000256" key="3">
    <source>
        <dbReference type="ARBA" id="ARBA00022840"/>
    </source>
</evidence>
<dbReference type="AlphaFoldDB" id="A0A0D8HCR8"/>
<dbReference type="Proteomes" id="UP000032360">
    <property type="component" value="Unassembled WGS sequence"/>
</dbReference>
<evidence type="ECO:0000256" key="2">
    <source>
        <dbReference type="ARBA" id="ARBA00022741"/>
    </source>
</evidence>
<protein>
    <recommendedName>
        <fullName evidence="6">Iron-sulfur cluster carrier protein</fullName>
    </recommendedName>
</protein>
<proteinExistence type="inferred from homology"/>
<organism evidence="7 8">
    <name type="scientific">Acidithrix ferrooxidans</name>
    <dbReference type="NCBI Taxonomy" id="1280514"/>
    <lineage>
        <taxon>Bacteria</taxon>
        <taxon>Bacillati</taxon>
        <taxon>Actinomycetota</taxon>
        <taxon>Acidimicrobiia</taxon>
        <taxon>Acidimicrobiales</taxon>
        <taxon>Acidimicrobiaceae</taxon>
        <taxon>Acidithrix</taxon>
    </lineage>
</organism>
<dbReference type="InterPro" id="IPR033756">
    <property type="entry name" value="YlxH/NBP35"/>
</dbReference>
<dbReference type="RefSeq" id="WP_052607095.1">
    <property type="nucleotide sequence ID" value="NZ_JXYS01000133.1"/>
</dbReference>
<feature type="binding site" evidence="6">
    <location>
        <begin position="120"/>
        <end position="127"/>
    </location>
    <ligand>
        <name>ATP</name>
        <dbReference type="ChEBI" id="CHEBI:30616"/>
    </ligand>
</feature>
<keyword evidence="3 6" id="KW-0067">ATP-binding</keyword>
<dbReference type="STRING" id="1280514.AXFE_34760"/>
<keyword evidence="1 6" id="KW-0479">Metal-binding</keyword>
<comment type="subunit">
    <text evidence="6">Homodimer.</text>
</comment>
<evidence type="ECO:0000256" key="6">
    <source>
        <dbReference type="HAMAP-Rule" id="MF_02040"/>
    </source>
</evidence>
<dbReference type="InterPro" id="IPR027417">
    <property type="entry name" value="P-loop_NTPase"/>
</dbReference>
<dbReference type="GO" id="GO:0140663">
    <property type="term" value="F:ATP-dependent FeS chaperone activity"/>
    <property type="evidence" value="ECO:0007669"/>
    <property type="project" value="InterPro"/>
</dbReference>
<dbReference type="PANTHER" id="PTHR42961:SF2">
    <property type="entry name" value="IRON-SULFUR PROTEIN NUBPL"/>
    <property type="match status" value="1"/>
</dbReference>
<dbReference type="InterPro" id="IPR019591">
    <property type="entry name" value="Mrp/NBP35_ATP-bd"/>
</dbReference>
<evidence type="ECO:0000313" key="8">
    <source>
        <dbReference type="Proteomes" id="UP000032360"/>
    </source>
</evidence>
<dbReference type="OrthoDB" id="9809679at2"/>
<dbReference type="GO" id="GO:0051539">
    <property type="term" value="F:4 iron, 4 sulfur cluster binding"/>
    <property type="evidence" value="ECO:0007669"/>
    <property type="project" value="TreeGrafter"/>
</dbReference>
<evidence type="ECO:0000313" key="7">
    <source>
        <dbReference type="EMBL" id="KJF15684.1"/>
    </source>
</evidence>
<dbReference type="SUPFAM" id="SSF52540">
    <property type="entry name" value="P-loop containing nucleoside triphosphate hydrolases"/>
    <property type="match status" value="1"/>
</dbReference>
<keyword evidence="4 6" id="KW-0408">Iron</keyword>
<sequence>MNTQELYSHLGKVVEPDILESLADLEMISQVTKKLGGYSVELLTYPANGGYFDPIADQMEQIAQEYGVPLEIKARAMTDAEIKKLESHLLDKTLIKDGENRVNRLMAPGSRTRVLGFSSGKGGVGKSSVTVGVASALARRGHSVGILDADVYGFSIPRMLGAVRPPSLIGKVMIPPVRFGIKTMSVGYFVADDTPVIWRGPMLHKALEQFLLDVFWGEIDYLCVDLPPGTGDVTLSLAEYLPKIETFVVTTPQDAAERVAQRSALAARKLKLPLRGVIENMSYFRGDDKKRYDIFGKGGGESLAQSLELPLIGTIPIEIALREGGDVGNPIVFASPESEVSVEFMRIAQVIEAMGPARIYKSELKVR</sequence>
<keyword evidence="8" id="KW-1185">Reference proteome</keyword>
<dbReference type="Pfam" id="PF10609">
    <property type="entry name" value="ParA"/>
    <property type="match status" value="1"/>
</dbReference>
<evidence type="ECO:0000256" key="1">
    <source>
        <dbReference type="ARBA" id="ARBA00022723"/>
    </source>
</evidence>
<dbReference type="HAMAP" id="MF_02040">
    <property type="entry name" value="Mrp_NBP35"/>
    <property type="match status" value="1"/>
</dbReference>
<comment type="function">
    <text evidence="6">Binds and transfers iron-sulfur (Fe-S) clusters to target apoproteins. Can hydrolyze ATP.</text>
</comment>
<dbReference type="InterPro" id="IPR044304">
    <property type="entry name" value="NUBPL-like"/>
</dbReference>
<comment type="caution">
    <text evidence="7">The sequence shown here is derived from an EMBL/GenBank/DDBJ whole genome shotgun (WGS) entry which is preliminary data.</text>
</comment>
<keyword evidence="6" id="KW-0378">Hydrolase</keyword>
<accession>A0A0D8HCR8</accession>
<dbReference type="GO" id="GO:0016887">
    <property type="term" value="F:ATP hydrolysis activity"/>
    <property type="evidence" value="ECO:0007669"/>
    <property type="project" value="UniProtKB-UniRule"/>
</dbReference>
<name>A0A0D8HCR8_9ACTN</name>
<evidence type="ECO:0000256" key="5">
    <source>
        <dbReference type="ARBA" id="ARBA00023014"/>
    </source>
</evidence>
<reference evidence="7 8" key="1">
    <citation type="submission" date="2015-01" db="EMBL/GenBank/DDBJ databases">
        <title>Draft genome of the acidophilic iron oxidizer Acidithrix ferrooxidans strain Py-F3.</title>
        <authorList>
            <person name="Poehlein A."/>
            <person name="Eisen S."/>
            <person name="Schloemann M."/>
            <person name="Johnson B.D."/>
            <person name="Daniel R."/>
            <person name="Muehling M."/>
        </authorList>
    </citation>
    <scope>NUCLEOTIDE SEQUENCE [LARGE SCALE GENOMIC DNA]</scope>
    <source>
        <strain evidence="7 8">Py-F3</strain>
    </source>
</reference>
<dbReference type="Gene3D" id="3.40.50.300">
    <property type="entry name" value="P-loop containing nucleotide triphosphate hydrolases"/>
    <property type="match status" value="1"/>
</dbReference>
<dbReference type="PANTHER" id="PTHR42961">
    <property type="entry name" value="IRON-SULFUR PROTEIN NUBPL"/>
    <property type="match status" value="1"/>
</dbReference>
<dbReference type="GO" id="GO:0016226">
    <property type="term" value="P:iron-sulfur cluster assembly"/>
    <property type="evidence" value="ECO:0007669"/>
    <property type="project" value="InterPro"/>
</dbReference>
<keyword evidence="5 6" id="KW-0411">Iron-sulfur</keyword>
<dbReference type="EMBL" id="JXYS01000133">
    <property type="protein sequence ID" value="KJF15684.1"/>
    <property type="molecule type" value="Genomic_DNA"/>
</dbReference>
<comment type="similarity">
    <text evidence="6">Belongs to the Mrp/NBP35 ATP-binding proteins family.</text>
</comment>